<dbReference type="OrthoDB" id="8663017at2"/>
<evidence type="ECO:0000256" key="13">
    <source>
        <dbReference type="ARBA" id="ARBA00023237"/>
    </source>
</evidence>
<dbReference type="GO" id="GO:0009279">
    <property type="term" value="C:cell outer membrane"/>
    <property type="evidence" value="ECO:0007669"/>
    <property type="project" value="UniProtKB-SubCell"/>
</dbReference>
<dbReference type="Gene3D" id="2.40.170.20">
    <property type="entry name" value="TonB-dependent receptor, beta-barrel domain"/>
    <property type="match status" value="1"/>
</dbReference>
<evidence type="ECO:0000313" key="18">
    <source>
        <dbReference type="Proteomes" id="UP000002424"/>
    </source>
</evidence>
<keyword evidence="6 14" id="KW-0812">Transmembrane</keyword>
<dbReference type="STRING" id="322710.Avin_25550"/>
<evidence type="ECO:0000256" key="6">
    <source>
        <dbReference type="ARBA" id="ARBA00022692"/>
    </source>
</evidence>
<feature type="domain" description="Secretin/TonB short N-terminal" evidence="16">
    <location>
        <begin position="67"/>
        <end position="117"/>
    </location>
</feature>
<dbReference type="AlphaFoldDB" id="C1DIQ4"/>
<dbReference type="InterPro" id="IPR039426">
    <property type="entry name" value="TonB-dep_rcpt-like"/>
</dbReference>
<dbReference type="InterPro" id="IPR000531">
    <property type="entry name" value="Beta-barrel_TonB"/>
</dbReference>
<dbReference type="EnsemblBacteria" id="ACO78735">
    <property type="protein sequence ID" value="ACO78735"/>
    <property type="gene ID" value="Avin_25550"/>
</dbReference>
<dbReference type="eggNOG" id="COG4773">
    <property type="taxonomic scope" value="Bacteria"/>
</dbReference>
<keyword evidence="9" id="KW-0406">Ion transport</keyword>
<dbReference type="InterPro" id="IPR012910">
    <property type="entry name" value="Plug_dom"/>
</dbReference>
<dbReference type="GO" id="GO:0038023">
    <property type="term" value="F:signaling receptor activity"/>
    <property type="evidence" value="ECO:0007669"/>
    <property type="project" value="InterPro"/>
</dbReference>
<keyword evidence="5" id="KW-0410">Iron transport</keyword>
<keyword evidence="7" id="KW-0732">Signal</keyword>
<protein>
    <submittedName>
        <fullName evidence="17">TonB-dependent siderophore receptor/ferripyoverdine receptor</fullName>
    </submittedName>
</protein>
<dbReference type="HOGENOM" id="CLU_008287_9_3_6"/>
<evidence type="ECO:0000259" key="16">
    <source>
        <dbReference type="SMART" id="SM00965"/>
    </source>
</evidence>
<dbReference type="NCBIfam" id="TIGR01783">
    <property type="entry name" value="TonB-siderophor"/>
    <property type="match status" value="1"/>
</dbReference>
<dbReference type="Gene3D" id="3.55.50.30">
    <property type="match status" value="1"/>
</dbReference>
<dbReference type="FunFam" id="2.170.130.10:FF:000010">
    <property type="entry name" value="Ferripyoverdine receptor"/>
    <property type="match status" value="1"/>
</dbReference>
<evidence type="ECO:0000256" key="15">
    <source>
        <dbReference type="RuleBase" id="RU003357"/>
    </source>
</evidence>
<evidence type="ECO:0000256" key="12">
    <source>
        <dbReference type="ARBA" id="ARBA00023170"/>
    </source>
</evidence>
<name>C1DIQ4_AZOVD</name>
<evidence type="ECO:0000256" key="9">
    <source>
        <dbReference type="ARBA" id="ARBA00023065"/>
    </source>
</evidence>
<sequence length="807" mass="90245">MPSQAELSPLAKALLMRHFFRPRVAATLIVAIALPVSVQIQAQEVIFNVPAQPLSSALQAFGTQSNMQLLYSYEMLRGLHSNEVKGPFPPLSALEELLMGTGIGYTLQGDVITLFRNGESGTMTLNAMTVEDNALGTITENTKSYTPGTIATATRLVLTPRETPQTVTVVTRQHMDDFNLTNINKVMDHTPGVTRRGTDNYRSYYYARGYEIRNFQYDGIPVLSDGINFMGETTSDMIQYDRVEVIKGASGLTTGAGSPGATINLVRKKPTHEFSGHATAEYGRWDNYRTEWDVGGPLDESGSIRGRFATAFQDQQSYMDHFKEQKRALYGILEVDLSPKTMLTFGGNYDKTIPTGSSSGGTPFFDSHNNEVNISRSFNPAASWSRVEQFSHAFFTQLDHEFDNGWSSRVYYTFQRNAYDANLGSIKYTPNGDTGSSELLTSQNRYKTRSQALEAYARGPFELFGRTHELAVGVSGYHNHLKGSGHNVIRVPIDNIGEWDGRAERPDWGGILYRAEDRINQRAVYASGRFSLSDDLAVILGGRVTNYRRGGDSNMRETGEVIPFAGVTYDLNNNFSLYASYTKIFRPQSVRDESYAVLDPDEGDSYEGGLKGEWFNGRLNASLAYFEIRQDNRAESIGGLTNSNGITYTAYRGTKAKTKGIELEVSGELMPGWNIQAGFTHQVIREDETNEKLTTQAPENQFKLYTTYRLPGRLSKITIGGGGSYQGTTWRDGTDALGNEHQFKNEAFWLVNLMGRYQITNNLSATLNVNNLFDKYYYSNYGDRWTGIATKMYGEPRNMMLTTRWDF</sequence>
<keyword evidence="4 14" id="KW-1134">Transmembrane beta strand</keyword>
<dbReference type="GeneID" id="88185712"/>
<dbReference type="CDD" id="cd01347">
    <property type="entry name" value="ligand_gated_channel"/>
    <property type="match status" value="1"/>
</dbReference>
<keyword evidence="12 17" id="KW-0675">Receptor</keyword>
<evidence type="ECO:0000256" key="3">
    <source>
        <dbReference type="ARBA" id="ARBA00022448"/>
    </source>
</evidence>
<keyword evidence="18" id="KW-1185">Reference proteome</keyword>
<accession>C1DIQ4</accession>
<reference evidence="17 18" key="1">
    <citation type="journal article" date="2009" name="J. Bacteriol.">
        <title>Genome sequence of Azotobacter vinelandii, an obligate aerobe specialized to support diverse anaerobic metabolic processes.</title>
        <authorList>
            <person name="Setubal J.C."/>
            <person name="dos Santos P."/>
            <person name="Goldman B.S."/>
            <person name="Ertesvag H."/>
            <person name="Espin G."/>
            <person name="Rubio L.M."/>
            <person name="Valla S."/>
            <person name="Almeida N.F."/>
            <person name="Balasubramanian D."/>
            <person name="Cromes L."/>
            <person name="Curatti L."/>
            <person name="Du Z."/>
            <person name="Godsy E."/>
            <person name="Goodner B."/>
            <person name="Hellner-Burris K."/>
            <person name="Hernandez J.A."/>
            <person name="Houmiel K."/>
            <person name="Imperial J."/>
            <person name="Kennedy C."/>
            <person name="Larson T.J."/>
            <person name="Latreille P."/>
            <person name="Ligon L.S."/>
            <person name="Lu J."/>
            <person name="Maerk M."/>
            <person name="Miller N.M."/>
            <person name="Norton S."/>
            <person name="O'Carroll I.P."/>
            <person name="Paulsen I."/>
            <person name="Raulfs E.C."/>
            <person name="Roemer R."/>
            <person name="Rosser J."/>
            <person name="Segura D."/>
            <person name="Slater S."/>
            <person name="Stricklin S.L."/>
            <person name="Studholme D.J."/>
            <person name="Sun J."/>
            <person name="Viana C.J."/>
            <person name="Wallin E."/>
            <person name="Wang B."/>
            <person name="Wheeler C."/>
            <person name="Zhu H."/>
            <person name="Dean D.R."/>
            <person name="Dixon R."/>
            <person name="Wood D."/>
        </authorList>
    </citation>
    <scope>NUCLEOTIDE SEQUENCE [LARGE SCALE GENOMIC DNA]</scope>
    <source>
        <strain evidence="18">DJ / ATCC BAA-1303</strain>
    </source>
</reference>
<evidence type="ECO:0000256" key="5">
    <source>
        <dbReference type="ARBA" id="ARBA00022496"/>
    </source>
</evidence>
<organism evidence="17 18">
    <name type="scientific">Azotobacter vinelandii (strain DJ / ATCC BAA-1303)</name>
    <dbReference type="NCBI Taxonomy" id="322710"/>
    <lineage>
        <taxon>Bacteria</taxon>
        <taxon>Pseudomonadati</taxon>
        <taxon>Pseudomonadota</taxon>
        <taxon>Gammaproteobacteria</taxon>
        <taxon>Pseudomonadales</taxon>
        <taxon>Pseudomonadaceae</taxon>
        <taxon>Azotobacter</taxon>
    </lineage>
</organism>
<comment type="subcellular location">
    <subcellularLocation>
        <location evidence="1 14">Cell outer membrane</location>
        <topology evidence="1 14">Multi-pass membrane protein</topology>
    </subcellularLocation>
</comment>
<dbReference type="PANTHER" id="PTHR32552">
    <property type="entry name" value="FERRICHROME IRON RECEPTOR-RELATED"/>
    <property type="match status" value="1"/>
</dbReference>
<dbReference type="SUPFAM" id="SSF56935">
    <property type="entry name" value="Porins"/>
    <property type="match status" value="1"/>
</dbReference>
<dbReference type="SMART" id="SM00965">
    <property type="entry name" value="STN"/>
    <property type="match status" value="1"/>
</dbReference>
<proteinExistence type="inferred from homology"/>
<dbReference type="RefSeq" id="WP_012701126.1">
    <property type="nucleotide sequence ID" value="NC_012560.1"/>
</dbReference>
<evidence type="ECO:0000313" key="17">
    <source>
        <dbReference type="EMBL" id="ACO78735.1"/>
    </source>
</evidence>
<evidence type="ECO:0000256" key="4">
    <source>
        <dbReference type="ARBA" id="ARBA00022452"/>
    </source>
</evidence>
<evidence type="ECO:0000256" key="7">
    <source>
        <dbReference type="ARBA" id="ARBA00022729"/>
    </source>
</evidence>
<evidence type="ECO:0000256" key="8">
    <source>
        <dbReference type="ARBA" id="ARBA00023004"/>
    </source>
</evidence>
<dbReference type="EMBL" id="CP001157">
    <property type="protein sequence ID" value="ACO78735.1"/>
    <property type="molecule type" value="Genomic_DNA"/>
</dbReference>
<evidence type="ECO:0000256" key="14">
    <source>
        <dbReference type="PROSITE-ProRule" id="PRU01360"/>
    </source>
</evidence>
<dbReference type="KEGG" id="avn:Avin_25550"/>
<keyword evidence="3 14" id="KW-0813">Transport</keyword>
<dbReference type="InterPro" id="IPR010105">
    <property type="entry name" value="TonB_sidphr_rcpt"/>
</dbReference>
<dbReference type="Pfam" id="PF07715">
    <property type="entry name" value="Plug"/>
    <property type="match status" value="1"/>
</dbReference>
<comment type="similarity">
    <text evidence="2 14 15">Belongs to the TonB-dependent receptor family.</text>
</comment>
<evidence type="ECO:0000256" key="2">
    <source>
        <dbReference type="ARBA" id="ARBA00009810"/>
    </source>
</evidence>
<dbReference type="Proteomes" id="UP000002424">
    <property type="component" value="Chromosome"/>
</dbReference>
<dbReference type="InterPro" id="IPR011662">
    <property type="entry name" value="Secretin/TonB_short_N"/>
</dbReference>
<dbReference type="InterPro" id="IPR037066">
    <property type="entry name" value="Plug_dom_sf"/>
</dbReference>
<gene>
    <name evidence="17" type="ordered locus">Avin_25550</name>
</gene>
<keyword evidence="11 14" id="KW-0472">Membrane</keyword>
<keyword evidence="8" id="KW-0408">Iron</keyword>
<evidence type="ECO:0000256" key="11">
    <source>
        <dbReference type="ARBA" id="ARBA00023136"/>
    </source>
</evidence>
<dbReference type="InterPro" id="IPR036942">
    <property type="entry name" value="Beta-barrel_TonB_sf"/>
</dbReference>
<dbReference type="GO" id="GO:0015344">
    <property type="term" value="F:siderophore uptake transmembrane transporter activity"/>
    <property type="evidence" value="ECO:0007669"/>
    <property type="project" value="TreeGrafter"/>
</dbReference>
<dbReference type="GO" id="GO:0015891">
    <property type="term" value="P:siderophore transport"/>
    <property type="evidence" value="ECO:0007669"/>
    <property type="project" value="InterPro"/>
</dbReference>
<dbReference type="PROSITE" id="PS52016">
    <property type="entry name" value="TONB_DEPENDENT_REC_3"/>
    <property type="match status" value="1"/>
</dbReference>
<keyword evidence="13 14" id="KW-0998">Cell outer membrane</keyword>
<keyword evidence="10 15" id="KW-0798">TonB box</keyword>
<dbReference type="PANTHER" id="PTHR32552:SF74">
    <property type="entry name" value="HYDROXAMATE SIDEROPHORE RECEPTOR FHUE"/>
    <property type="match status" value="1"/>
</dbReference>
<dbReference type="Pfam" id="PF00593">
    <property type="entry name" value="TonB_dep_Rec_b-barrel"/>
    <property type="match status" value="1"/>
</dbReference>
<dbReference type="Gene3D" id="2.170.130.10">
    <property type="entry name" value="TonB-dependent receptor, plug domain"/>
    <property type="match status" value="1"/>
</dbReference>
<evidence type="ECO:0000256" key="1">
    <source>
        <dbReference type="ARBA" id="ARBA00004571"/>
    </source>
</evidence>
<evidence type="ECO:0000256" key="10">
    <source>
        <dbReference type="ARBA" id="ARBA00023077"/>
    </source>
</evidence>